<name>A0A975Y777_9NOST</name>
<dbReference type="AlphaFoldDB" id="A0A975Y777"/>
<accession>A0A975Y777</accession>
<dbReference type="PANTHER" id="PTHR43025">
    <property type="entry name" value="MONOGALACTOSYLDIACYLGLYCEROL SYNTHASE"/>
    <property type="match status" value="1"/>
</dbReference>
<reference evidence="1" key="1">
    <citation type="submission" date="2017-04" db="EMBL/GenBank/DDBJ databases">
        <title>Genome deletions in a multicellular cyanobacterial endosymbiont for morphological adaptation in marine diatoms.</title>
        <authorList>
            <person name="Wang Y."/>
            <person name="Gao H."/>
            <person name="Li R."/>
            <person name="Xu X."/>
        </authorList>
    </citation>
    <scope>NUCLEOTIDE SEQUENCE</scope>
    <source>
        <strain evidence="1">FACHB 800</strain>
    </source>
</reference>
<dbReference type="Gene3D" id="3.40.50.2000">
    <property type="entry name" value="Glycogen Phosphorylase B"/>
    <property type="match status" value="1"/>
</dbReference>
<dbReference type="Proteomes" id="UP000683511">
    <property type="component" value="Chromosome"/>
</dbReference>
<protein>
    <submittedName>
        <fullName evidence="1">Monogalactosyldiacylglycerol (MGDG) synthase domain protein</fullName>
    </submittedName>
</protein>
<dbReference type="PANTHER" id="PTHR43025:SF3">
    <property type="entry name" value="MONOGALACTOSYLDIACYLGLYCEROL SYNTHASE 1, CHLOROPLASTIC"/>
    <property type="match status" value="1"/>
</dbReference>
<evidence type="ECO:0000313" key="1">
    <source>
        <dbReference type="EMBL" id="QXE26024.1"/>
    </source>
</evidence>
<keyword evidence="2" id="KW-1185">Reference proteome</keyword>
<sequence length="408" mass="47128">MGHEVMANILAEQILQDANLETSRYTITELLQDPLSEFLTKTWVSAWNFCISHNLIWLADGLINYLMRLILLPIGEVSAVAAMHQALDYIAPDILICTADTAGKCLGSWAKEKQVPFFLFVTDLSIFIDLASPDAIHICYFPETANAIQSFPFQLTYWSQKLTRHTQISEQIKFIAKYLYDFVLCYPKNRIYRSINQDYQPQNQAQFHVIGPLREAKHFTSRDKTAIRERWQLSPTDSCILIASGSFGGKFCTKYLKYLDRLALKSLVIIVACGRDETLTIKIKNMARQKQNYRLLALDFVDNLHEWMSAVDVILARPSAGVLLESLLAHTPLLLPRLATANDRGAINFIEKYQLGECFQNQHDFQLKLNLLLEQKEFYQQRINELLKHYPSTFEQQRERLQKILLKR</sequence>
<dbReference type="KEGG" id="rsin:B6N60_04751"/>
<proteinExistence type="predicted"/>
<organism evidence="1 2">
    <name type="scientific">Richelia sinica FACHB-800</name>
    <dbReference type="NCBI Taxonomy" id="1357546"/>
    <lineage>
        <taxon>Bacteria</taxon>
        <taxon>Bacillati</taxon>
        <taxon>Cyanobacteriota</taxon>
        <taxon>Cyanophyceae</taxon>
        <taxon>Nostocales</taxon>
        <taxon>Nostocaceae</taxon>
        <taxon>Richelia</taxon>
    </lineage>
</organism>
<dbReference type="InterPro" id="IPR050519">
    <property type="entry name" value="Glycosyltransf_28_UgtP"/>
</dbReference>
<dbReference type="RefSeq" id="WP_199317834.1">
    <property type="nucleotide sequence ID" value="NZ_CP021056.1"/>
</dbReference>
<evidence type="ECO:0000313" key="2">
    <source>
        <dbReference type="Proteomes" id="UP000683511"/>
    </source>
</evidence>
<dbReference type="EMBL" id="CP021056">
    <property type="protein sequence ID" value="QXE26024.1"/>
    <property type="molecule type" value="Genomic_DNA"/>
</dbReference>
<dbReference type="SUPFAM" id="SSF53756">
    <property type="entry name" value="UDP-Glycosyltransferase/glycogen phosphorylase"/>
    <property type="match status" value="1"/>
</dbReference>
<gene>
    <name evidence="1" type="ORF">B6N60_04751</name>
</gene>